<evidence type="ECO:0000259" key="6">
    <source>
        <dbReference type="Pfam" id="PF08240"/>
    </source>
</evidence>
<name>A0A9P6WFU4_MAUEX</name>
<dbReference type="Pfam" id="PF08240">
    <property type="entry name" value="ADH_N"/>
    <property type="match status" value="1"/>
</dbReference>
<dbReference type="PANTHER" id="PTHR11695:SF294">
    <property type="entry name" value="RETICULON-4-INTERACTING PROTEIN 1, MITOCHONDRIAL"/>
    <property type="match status" value="1"/>
</dbReference>
<evidence type="ECO:0000313" key="8">
    <source>
        <dbReference type="Proteomes" id="UP000750334"/>
    </source>
</evidence>
<comment type="caution">
    <text evidence="7">The sequence shown here is derived from an EMBL/GenBank/DDBJ whole genome shotgun (WGS) entry which is preliminary data.</text>
</comment>
<evidence type="ECO:0000256" key="1">
    <source>
        <dbReference type="ARBA" id="ARBA00004173"/>
    </source>
</evidence>
<proteinExistence type="inferred from homology"/>
<dbReference type="OrthoDB" id="3509362at2759"/>
<dbReference type="Gene3D" id="3.40.50.720">
    <property type="entry name" value="NAD(P)-binding Rossmann-like Domain"/>
    <property type="match status" value="1"/>
</dbReference>
<evidence type="ECO:0000256" key="3">
    <source>
        <dbReference type="ARBA" id="ARBA00022677"/>
    </source>
</evidence>
<comment type="similarity">
    <text evidence="5">Belongs to the YIM1 family.</text>
</comment>
<dbReference type="Proteomes" id="UP000750334">
    <property type="component" value="Unassembled WGS sequence"/>
</dbReference>
<dbReference type="InterPro" id="IPR036291">
    <property type="entry name" value="NAD(P)-bd_dom_sf"/>
</dbReference>
<accession>A0A9P6WFU4</accession>
<dbReference type="Gene3D" id="3.90.180.10">
    <property type="entry name" value="Medium-chain alcohol dehydrogenases, catalytic domain"/>
    <property type="match status" value="1"/>
</dbReference>
<keyword evidence="4" id="KW-0496">Mitochondrion</keyword>
<dbReference type="InterPro" id="IPR011032">
    <property type="entry name" value="GroES-like_sf"/>
</dbReference>
<evidence type="ECO:0000256" key="2">
    <source>
        <dbReference type="ARBA" id="ARBA00004502"/>
    </source>
</evidence>
<keyword evidence="8" id="KW-1185">Reference proteome</keyword>
<evidence type="ECO:0000256" key="5">
    <source>
        <dbReference type="ARBA" id="ARBA00038249"/>
    </source>
</evidence>
<dbReference type="Pfam" id="PF13602">
    <property type="entry name" value="ADH_zinc_N_2"/>
    <property type="match status" value="1"/>
</dbReference>
<dbReference type="GO" id="GO:0005739">
    <property type="term" value="C:mitochondrion"/>
    <property type="evidence" value="ECO:0007669"/>
    <property type="project" value="UniProtKB-SubCell"/>
</dbReference>
<reference evidence="7 8" key="1">
    <citation type="submission" date="2020-11" db="EMBL/GenBank/DDBJ databases">
        <title>Kefir isolates.</title>
        <authorList>
            <person name="Marcisauskas S."/>
            <person name="Kim Y."/>
            <person name="Blasche S."/>
        </authorList>
    </citation>
    <scope>NUCLEOTIDE SEQUENCE [LARGE SCALE GENOMIC DNA]</scope>
    <source>
        <strain evidence="7 8">OG2</strain>
    </source>
</reference>
<gene>
    <name evidence="7" type="primary">YIM1_1</name>
    <name evidence="7" type="ORF">C6P45_001818</name>
</gene>
<sequence>MSKVTQRSITYVNNSTEPSITEREIDLDTCYNDDEIVIKIHAAAINPVDSLTHSTCSGYICSKELKTYGRDFAGVIIRRGSKVNQKWQLNENVNGQFKHLWGAKGTFTNYFICNPDQVKSINVFKPVKNELTEKYNDFIVNSSWPLVFGTGYSALYDKKQKWNKDSKILIIGASTSVALACVRIAKEILNIGTVVGICNSKQIEHNKAKGFDYLVAYNNKEKPTVPAILELIKEQFNGEKFDLIFDSVGSSEFFPVIQDVLKPSNTNSQYITIAGDKVMDFKDKTLLGKMDMSPFLRKLNPLRKFNYDFTMLDNKFDYMELGAKMIQDGTYLPEIDSVYKFDDFEMAFKRIDTHMAKGKVVLDMSDI</sequence>
<evidence type="ECO:0000313" key="7">
    <source>
        <dbReference type="EMBL" id="KAG0670809.1"/>
    </source>
</evidence>
<dbReference type="GO" id="GO:0005811">
    <property type="term" value="C:lipid droplet"/>
    <property type="evidence" value="ECO:0007669"/>
    <property type="project" value="UniProtKB-SubCell"/>
</dbReference>
<dbReference type="EMBL" id="PUHR01000019">
    <property type="protein sequence ID" value="KAG0670809.1"/>
    <property type="molecule type" value="Genomic_DNA"/>
</dbReference>
<dbReference type="AlphaFoldDB" id="A0A9P6WFU4"/>
<evidence type="ECO:0000256" key="4">
    <source>
        <dbReference type="ARBA" id="ARBA00023128"/>
    </source>
</evidence>
<dbReference type="SUPFAM" id="SSF50129">
    <property type="entry name" value="GroES-like"/>
    <property type="match status" value="1"/>
</dbReference>
<feature type="domain" description="Alcohol dehydrogenase-like N-terminal" evidence="6">
    <location>
        <begin position="33"/>
        <end position="118"/>
    </location>
</feature>
<dbReference type="SUPFAM" id="SSF51735">
    <property type="entry name" value="NAD(P)-binding Rossmann-fold domains"/>
    <property type="match status" value="1"/>
</dbReference>
<protein>
    <submittedName>
        <fullName evidence="7">Zinc ion binding</fullName>
    </submittedName>
</protein>
<dbReference type="PANTHER" id="PTHR11695">
    <property type="entry name" value="ALCOHOL DEHYDROGENASE RELATED"/>
    <property type="match status" value="1"/>
</dbReference>
<keyword evidence="3" id="KW-0551">Lipid droplet</keyword>
<organism evidence="7 8">
    <name type="scientific">Maudiozyma exigua</name>
    <name type="common">Yeast</name>
    <name type="synonym">Kazachstania exigua</name>
    <dbReference type="NCBI Taxonomy" id="34358"/>
    <lineage>
        <taxon>Eukaryota</taxon>
        <taxon>Fungi</taxon>
        <taxon>Dikarya</taxon>
        <taxon>Ascomycota</taxon>
        <taxon>Saccharomycotina</taxon>
        <taxon>Saccharomycetes</taxon>
        <taxon>Saccharomycetales</taxon>
        <taxon>Saccharomycetaceae</taxon>
        <taxon>Maudiozyma</taxon>
    </lineage>
</organism>
<dbReference type="InterPro" id="IPR050700">
    <property type="entry name" value="YIM1/Zinc_Alcohol_DH_Fams"/>
</dbReference>
<comment type="subcellular location">
    <subcellularLocation>
        <location evidence="2">Lipid droplet</location>
    </subcellularLocation>
    <subcellularLocation>
        <location evidence="1">Mitochondrion</location>
    </subcellularLocation>
</comment>
<dbReference type="InterPro" id="IPR013154">
    <property type="entry name" value="ADH-like_N"/>
</dbReference>